<dbReference type="PROSITE" id="PS50865">
    <property type="entry name" value="ZF_MYND_2"/>
    <property type="match status" value="1"/>
</dbReference>
<dbReference type="PROSITE" id="PS01360">
    <property type="entry name" value="ZF_MYND_1"/>
    <property type="match status" value="1"/>
</dbReference>
<protein>
    <recommendedName>
        <fullName evidence="5">MYND-type domain-containing protein</fullName>
    </recommendedName>
</protein>
<keyword evidence="7" id="KW-1185">Reference proteome</keyword>
<evidence type="ECO:0000256" key="1">
    <source>
        <dbReference type="ARBA" id="ARBA00022723"/>
    </source>
</evidence>
<dbReference type="Gene3D" id="6.10.140.2220">
    <property type="match status" value="1"/>
</dbReference>
<evidence type="ECO:0000256" key="2">
    <source>
        <dbReference type="ARBA" id="ARBA00022771"/>
    </source>
</evidence>
<dbReference type="Pfam" id="PF01753">
    <property type="entry name" value="zf-MYND"/>
    <property type="match status" value="1"/>
</dbReference>
<proteinExistence type="predicted"/>
<dbReference type="InterPro" id="IPR002893">
    <property type="entry name" value="Znf_MYND"/>
</dbReference>
<evidence type="ECO:0000313" key="7">
    <source>
        <dbReference type="Proteomes" id="UP001497453"/>
    </source>
</evidence>
<keyword evidence="1" id="KW-0479">Metal-binding</keyword>
<accession>A0ABP1CVS6</accession>
<keyword evidence="3" id="KW-0862">Zinc</keyword>
<evidence type="ECO:0000259" key="5">
    <source>
        <dbReference type="PROSITE" id="PS50865"/>
    </source>
</evidence>
<reference evidence="7" key="1">
    <citation type="submission" date="2024-04" db="EMBL/GenBank/DDBJ databases">
        <authorList>
            <person name="Shaw F."/>
            <person name="Minotto A."/>
        </authorList>
    </citation>
    <scope>NUCLEOTIDE SEQUENCE [LARGE SCALE GENOMIC DNA]</scope>
</reference>
<dbReference type="EMBL" id="OZ037954">
    <property type="protein sequence ID" value="CAL1698929.1"/>
    <property type="molecule type" value="Genomic_DNA"/>
</dbReference>
<dbReference type="Proteomes" id="UP001497453">
    <property type="component" value="Chromosome 11"/>
</dbReference>
<dbReference type="SUPFAM" id="SSF144232">
    <property type="entry name" value="HIT/MYND zinc finger-like"/>
    <property type="match status" value="1"/>
</dbReference>
<evidence type="ECO:0000313" key="6">
    <source>
        <dbReference type="EMBL" id="CAL1698929.1"/>
    </source>
</evidence>
<evidence type="ECO:0000256" key="3">
    <source>
        <dbReference type="ARBA" id="ARBA00022833"/>
    </source>
</evidence>
<name>A0ABP1CVS6_9APHY</name>
<gene>
    <name evidence="6" type="ORF">GFSPODELE1_LOCUS2410</name>
</gene>
<keyword evidence="2 4" id="KW-0863">Zinc-finger</keyword>
<sequence>MNGLNHKRKEQVKMHLQCQGCFLDKAGGQSSQPVKLFACSGCHHAKYCSPECQRAHWPIHKPLCKSRQQTQHRLEAQNAQMAENLHSAASSCSTSSSSKPLLPTELFEELRAFSKQIRPLLGEMGFCAMDLVNNPDRWKDHFVLVKIARLFPVDAETPAWARFVARDIEAIPNSQIDRLPHTASGMSFTEIFEQKKRQDQYSASLGYIDSLTVMIQADADQGSDLCRITICNVVFVAFKSIPKSLVGDGNRPRRREVYLYMMNMMIEAVRRKTKKKNTK</sequence>
<evidence type="ECO:0000256" key="4">
    <source>
        <dbReference type="PROSITE-ProRule" id="PRU00134"/>
    </source>
</evidence>
<organism evidence="6 7">
    <name type="scientific">Somion occarium</name>
    <dbReference type="NCBI Taxonomy" id="3059160"/>
    <lineage>
        <taxon>Eukaryota</taxon>
        <taxon>Fungi</taxon>
        <taxon>Dikarya</taxon>
        <taxon>Basidiomycota</taxon>
        <taxon>Agaricomycotina</taxon>
        <taxon>Agaricomycetes</taxon>
        <taxon>Polyporales</taxon>
        <taxon>Cerrenaceae</taxon>
        <taxon>Somion</taxon>
    </lineage>
</organism>
<feature type="domain" description="MYND-type" evidence="5">
    <location>
        <begin position="18"/>
        <end position="64"/>
    </location>
</feature>